<dbReference type="STRING" id="1188239.MOVI_1490"/>
<evidence type="ECO:0000256" key="4">
    <source>
        <dbReference type="ARBA" id="ARBA00022598"/>
    </source>
</evidence>
<dbReference type="PATRIC" id="fig|1188239.3.peg.390"/>
<dbReference type="AlphaFoldDB" id="A0A014L7B4"/>
<proteinExistence type="predicted"/>
<dbReference type="Pfam" id="PF10437">
    <property type="entry name" value="Lip_prot_lig_C"/>
    <property type="match status" value="1"/>
</dbReference>
<dbReference type="EC" id="6.3.1.20" evidence="3"/>
<dbReference type="Proteomes" id="UP000020977">
    <property type="component" value="Unassembled WGS sequence"/>
</dbReference>
<comment type="catalytic activity">
    <reaction evidence="7">
        <text>L-lysyl-[lipoyl-carrier protein] + (R)-lipoate + ATP = N(6)-[(R)-lipoyl]-L-lysyl-[lipoyl-carrier protein] + AMP + diphosphate + H(+)</text>
        <dbReference type="Rhea" id="RHEA:49288"/>
        <dbReference type="Rhea" id="RHEA-COMP:10500"/>
        <dbReference type="Rhea" id="RHEA-COMP:10502"/>
        <dbReference type="ChEBI" id="CHEBI:15378"/>
        <dbReference type="ChEBI" id="CHEBI:29969"/>
        <dbReference type="ChEBI" id="CHEBI:30616"/>
        <dbReference type="ChEBI" id="CHEBI:33019"/>
        <dbReference type="ChEBI" id="CHEBI:83088"/>
        <dbReference type="ChEBI" id="CHEBI:83099"/>
        <dbReference type="ChEBI" id="CHEBI:456215"/>
        <dbReference type="EC" id="6.3.1.20"/>
    </reaction>
</comment>
<dbReference type="SUPFAM" id="SSF82649">
    <property type="entry name" value="SufE/NifU"/>
    <property type="match status" value="1"/>
</dbReference>
<protein>
    <recommendedName>
        <fullName evidence="3">lipoate--protein ligase</fullName>
        <ecNumber evidence="3">6.3.1.20</ecNumber>
    </recommendedName>
</protein>
<dbReference type="RefSeq" id="WP_044284007.1">
    <property type="nucleotide sequence ID" value="NZ_JFAD01000011.1"/>
</dbReference>
<dbReference type="PANTHER" id="PTHR12561:SF3">
    <property type="entry name" value="LIPOYLTRANSFERASE 1, MITOCHONDRIAL"/>
    <property type="match status" value="1"/>
</dbReference>
<name>A0A014L7B4_9BACT</name>
<dbReference type="InterPro" id="IPR004143">
    <property type="entry name" value="BPL_LPL_catalytic"/>
</dbReference>
<dbReference type="InterPro" id="IPR045864">
    <property type="entry name" value="aa-tRNA-synth_II/BPL/LPL"/>
</dbReference>
<dbReference type="GO" id="GO:0009249">
    <property type="term" value="P:protein lipoylation"/>
    <property type="evidence" value="ECO:0007669"/>
    <property type="project" value="InterPro"/>
</dbReference>
<dbReference type="PANTHER" id="PTHR12561">
    <property type="entry name" value="LIPOATE-PROTEIN LIGASE"/>
    <property type="match status" value="1"/>
</dbReference>
<dbReference type="InterPro" id="IPR019491">
    <property type="entry name" value="Lipoate_protein_ligase_C"/>
</dbReference>
<accession>A0A014L7B4</accession>
<evidence type="ECO:0000256" key="2">
    <source>
        <dbReference type="ARBA" id="ARBA00005124"/>
    </source>
</evidence>
<feature type="domain" description="BPL/LPL catalytic" evidence="8">
    <location>
        <begin position="26"/>
        <end position="210"/>
    </location>
</feature>
<organism evidence="9 10">
    <name type="scientific">Mesomycoplasma ovipneumoniae 14811</name>
    <dbReference type="NCBI Taxonomy" id="1188239"/>
    <lineage>
        <taxon>Bacteria</taxon>
        <taxon>Bacillati</taxon>
        <taxon>Mycoplasmatota</taxon>
        <taxon>Mycoplasmoidales</taxon>
        <taxon>Metamycoplasmataceae</taxon>
        <taxon>Mesomycoplasma</taxon>
    </lineage>
</organism>
<dbReference type="GO" id="GO:0005737">
    <property type="term" value="C:cytoplasm"/>
    <property type="evidence" value="ECO:0007669"/>
    <property type="project" value="TreeGrafter"/>
</dbReference>
<dbReference type="eggNOG" id="COG0095">
    <property type="taxonomic scope" value="Bacteria"/>
</dbReference>
<dbReference type="GO" id="GO:0017118">
    <property type="term" value="F:lipoyltransferase activity"/>
    <property type="evidence" value="ECO:0007669"/>
    <property type="project" value="TreeGrafter"/>
</dbReference>
<evidence type="ECO:0000256" key="7">
    <source>
        <dbReference type="ARBA" id="ARBA00048037"/>
    </source>
</evidence>
<comment type="pathway">
    <text evidence="2">Protein modification; protein lipoylation via exogenous pathway; protein N(6)-(lipoyl)lysine from lipoate: step 1/2.</text>
</comment>
<dbReference type="Pfam" id="PF21948">
    <property type="entry name" value="LplA-B_cat"/>
    <property type="match status" value="1"/>
</dbReference>
<dbReference type="GO" id="GO:0005524">
    <property type="term" value="F:ATP binding"/>
    <property type="evidence" value="ECO:0007669"/>
    <property type="project" value="UniProtKB-KW"/>
</dbReference>
<dbReference type="Gene3D" id="3.30.390.50">
    <property type="entry name" value="CO dehydrogenase flavoprotein, C-terminal domain"/>
    <property type="match status" value="1"/>
</dbReference>
<evidence type="ECO:0000259" key="8">
    <source>
        <dbReference type="PROSITE" id="PS51733"/>
    </source>
</evidence>
<dbReference type="UniPathway" id="UPA00537">
    <property type="reaction ID" value="UER00594"/>
</dbReference>
<sequence>MKIYTTKKTSPFYTLVCEELILKDDQNQDDILYFYQHNNAIIIGKNQNIYEEIKLDEVEKQRIEIYRRLSGGGAVYHDLGNINFSFITKKQNHSYQKFLTPIIEFFKTFGLDAEFKGRNDLIVNGAKVSGNAQIIYKDRIVHHGTILFNANLAKLGQVLKPNRLKIESKGIKSIRQRVTNILHEIEEQMEDSEFISRLITFFENKYQTKSQDVETYFQDRMISEKDFQETQTLRQSREWVFGSNPYFSYENIARTSGGTLKVLANIEKNHIVKIKFEGDFLSQRSVEDIQEILENKEFTRSIIESQLLQITNLDEYFGAIPLNEILDTIFGS</sequence>
<comment type="caution">
    <text evidence="9">The sequence shown here is derived from an EMBL/GenBank/DDBJ whole genome shotgun (WGS) entry which is preliminary data.</text>
</comment>
<reference evidence="9 10" key="1">
    <citation type="submission" date="2014-03" db="EMBL/GenBank/DDBJ databases">
        <title>Genome sequence of Mycoplasma ovipneumoniae strain 14811.</title>
        <authorList>
            <person name="Sirand-Pugnet P."/>
            <person name="Breton M."/>
            <person name="Dordet-Frisoni E."/>
            <person name="Baranowski E."/>
            <person name="Barre A."/>
            <person name="Couture C."/>
            <person name="Dupuy V."/>
            <person name="Gaurivaud P."/>
            <person name="Jacob D."/>
            <person name="Lemaitre C."/>
            <person name="Manso-Silvan L."/>
            <person name="Nikolski M."/>
            <person name="Nouvel L.-X."/>
            <person name="Poumarat F."/>
            <person name="Tardy F."/>
            <person name="Thebault P."/>
            <person name="Theil S."/>
            <person name="Citti C."/>
            <person name="Thiaucourt F."/>
            <person name="Blanchard A."/>
        </authorList>
    </citation>
    <scope>NUCLEOTIDE SEQUENCE [LARGE SCALE GENOMIC DNA]</scope>
    <source>
        <strain evidence="9 10">14811</strain>
    </source>
</reference>
<dbReference type="Gene3D" id="3.30.930.10">
    <property type="entry name" value="Bira Bifunctional Protein, Domain 2"/>
    <property type="match status" value="1"/>
</dbReference>
<evidence type="ECO:0000256" key="1">
    <source>
        <dbReference type="ARBA" id="ARBA00005085"/>
    </source>
</evidence>
<dbReference type="EMBL" id="JFAD01000011">
    <property type="protein sequence ID" value="EXU61324.1"/>
    <property type="molecule type" value="Genomic_DNA"/>
</dbReference>
<evidence type="ECO:0000313" key="9">
    <source>
        <dbReference type="EMBL" id="EXU61324.1"/>
    </source>
</evidence>
<evidence type="ECO:0000313" key="10">
    <source>
        <dbReference type="Proteomes" id="UP000020977"/>
    </source>
</evidence>
<gene>
    <name evidence="9" type="primary">lplA-1</name>
    <name evidence="9" type="ORF">MOVI_1490</name>
</gene>
<comment type="pathway">
    <text evidence="1">Protein modification; protein lipoylation via exogenous pathway; protein N(6)-(lipoyl)lysine from lipoate: step 2/2.</text>
</comment>
<evidence type="ECO:0000256" key="5">
    <source>
        <dbReference type="ARBA" id="ARBA00022741"/>
    </source>
</evidence>
<dbReference type="CDD" id="cd16443">
    <property type="entry name" value="LplA"/>
    <property type="match status" value="1"/>
</dbReference>
<dbReference type="GO" id="GO:0016979">
    <property type="term" value="F:lipoate-protein ligase activity"/>
    <property type="evidence" value="ECO:0007669"/>
    <property type="project" value="UniProtKB-EC"/>
</dbReference>
<dbReference type="NCBIfam" id="TIGR00545">
    <property type="entry name" value="lipoyltrans"/>
    <property type="match status" value="1"/>
</dbReference>
<keyword evidence="4 9" id="KW-0436">Ligase</keyword>
<dbReference type="InterPro" id="IPR004562">
    <property type="entry name" value="LipoylTrfase_LipoateP_Ligase"/>
</dbReference>
<keyword evidence="6" id="KW-0067">ATP-binding</keyword>
<dbReference type="SUPFAM" id="SSF55681">
    <property type="entry name" value="Class II aaRS and biotin synthetases"/>
    <property type="match status" value="1"/>
</dbReference>
<evidence type="ECO:0000256" key="6">
    <source>
        <dbReference type="ARBA" id="ARBA00022840"/>
    </source>
</evidence>
<evidence type="ECO:0000256" key="3">
    <source>
        <dbReference type="ARBA" id="ARBA00012367"/>
    </source>
</evidence>
<dbReference type="PROSITE" id="PS51733">
    <property type="entry name" value="BPL_LPL_CATALYTIC"/>
    <property type="match status" value="1"/>
</dbReference>
<keyword evidence="5" id="KW-0547">Nucleotide-binding</keyword>